<comment type="caution">
    <text evidence="2">The sequence shown here is derived from an EMBL/GenBank/DDBJ whole genome shotgun (WGS) entry which is preliminary data.</text>
</comment>
<proteinExistence type="predicted"/>
<evidence type="ECO:0000256" key="1">
    <source>
        <dbReference type="SAM" id="MobiDB-lite"/>
    </source>
</evidence>
<dbReference type="EMBL" id="JWSP02000004">
    <property type="protein sequence ID" value="PNO33670.1"/>
    <property type="molecule type" value="Genomic_DNA"/>
</dbReference>
<dbReference type="AlphaFoldDB" id="A0A2K0JEI7"/>
<accession>A0A2K0JEI7</accession>
<protein>
    <submittedName>
        <fullName evidence="2">Uncharacterized protein</fullName>
    </submittedName>
</protein>
<evidence type="ECO:0000313" key="3">
    <source>
        <dbReference type="Proteomes" id="UP000236163"/>
    </source>
</evidence>
<evidence type="ECO:0000313" key="2">
    <source>
        <dbReference type="EMBL" id="PNO33670.1"/>
    </source>
</evidence>
<name>A0A2K0JEI7_SALHO</name>
<feature type="compositionally biased region" description="Basic and acidic residues" evidence="1">
    <location>
        <begin position="24"/>
        <end position="39"/>
    </location>
</feature>
<feature type="region of interest" description="Disordered" evidence="1">
    <location>
        <begin position="24"/>
        <end position="83"/>
    </location>
</feature>
<gene>
    <name evidence="2" type="ORF">RK55_011040</name>
</gene>
<sequence>MMALQQDRPGWCYKERLQDEAKWKAQDALKDTSRRENESRSGCSAGLDDQGRFRIKLSHRGDVGRMQTFRMSRPQGHRKSCHG</sequence>
<dbReference type="Proteomes" id="UP000236163">
    <property type="component" value="Unassembled WGS sequence"/>
</dbReference>
<organism evidence="2 3">
    <name type="scientific">Salmonella enterica subsp. houtenae serovar 50:g,z51:-</name>
    <dbReference type="NCBI Taxonomy" id="1173947"/>
    <lineage>
        <taxon>Bacteria</taxon>
        <taxon>Pseudomonadati</taxon>
        <taxon>Pseudomonadota</taxon>
        <taxon>Gammaproteobacteria</taxon>
        <taxon>Enterobacterales</taxon>
        <taxon>Enterobacteriaceae</taxon>
        <taxon>Salmonella</taxon>
    </lineage>
</organism>
<reference evidence="3" key="1">
    <citation type="submission" date="2017-12" db="EMBL/GenBank/DDBJ databases">
        <title>FDA dAtabase for Regulatory Grade micrObial Sequences (FDA-ARGOS): Supporting development and validation of Infectious Disease Dx tests.</title>
        <authorList>
            <person name="Sichtig H."/>
            <person name="Tallon L."/>
            <person name="Sadzewicz L."/>
            <person name="Sengamalay N."/>
            <person name="Nagaraj S."/>
            <person name="Vavikolanu K."/>
            <person name="Aluvathingal J."/>
            <person name="Nadendla S."/>
            <person name="Pirone D.C."/>
            <person name="Hoffman M."/>
            <person name="Muruvanda T."/>
            <person name="Allard M."/>
            <person name="Evans P."/>
        </authorList>
    </citation>
    <scope>NUCLEOTIDE SEQUENCE [LARGE SCALE GENOMIC DNA]</scope>
    <source>
        <strain evidence="3">FDAARGOS_55</strain>
    </source>
</reference>